<keyword evidence="4 6" id="KW-1133">Transmembrane helix</keyword>
<evidence type="ECO:0000313" key="8">
    <source>
        <dbReference type="EMBL" id="ERN12726.1"/>
    </source>
</evidence>
<feature type="transmembrane region" description="Helical" evidence="6">
    <location>
        <begin position="298"/>
        <end position="321"/>
    </location>
</feature>
<dbReference type="STRING" id="13333.W1PXV9"/>
<evidence type="ECO:0000256" key="3">
    <source>
        <dbReference type="ARBA" id="ARBA00022692"/>
    </source>
</evidence>
<dbReference type="GO" id="GO:0016020">
    <property type="term" value="C:membrane"/>
    <property type="evidence" value="ECO:0007669"/>
    <property type="project" value="UniProtKB-SubCell"/>
</dbReference>
<evidence type="ECO:0000256" key="1">
    <source>
        <dbReference type="ARBA" id="ARBA00004141"/>
    </source>
</evidence>
<dbReference type="eggNOG" id="ENOG502QUAQ">
    <property type="taxonomic scope" value="Eukaryota"/>
</dbReference>
<dbReference type="PANTHER" id="PTHR14255">
    <property type="entry name" value="CEREBLON"/>
    <property type="match status" value="1"/>
</dbReference>
<feature type="transmembrane region" description="Helical" evidence="6">
    <location>
        <begin position="267"/>
        <end position="291"/>
    </location>
</feature>
<comment type="similarity">
    <text evidence="2">Belongs to the 4-toluene sulfonate uptake permease (TSUP) (TC 2.A.102) family.</text>
</comment>
<gene>
    <name evidence="8" type="ORF">AMTR_s00043p00069320</name>
</gene>
<dbReference type="AlphaFoldDB" id="W1PXV9"/>
<keyword evidence="5 6" id="KW-0472">Membrane</keyword>
<evidence type="ECO:0000256" key="4">
    <source>
        <dbReference type="ARBA" id="ARBA00022989"/>
    </source>
</evidence>
<evidence type="ECO:0000256" key="2">
    <source>
        <dbReference type="ARBA" id="ARBA00009142"/>
    </source>
</evidence>
<dbReference type="GO" id="GO:0043161">
    <property type="term" value="P:proteasome-mediated ubiquitin-dependent protein catabolic process"/>
    <property type="evidence" value="ECO:0000318"/>
    <property type="project" value="GO_Central"/>
</dbReference>
<dbReference type="GO" id="GO:0031464">
    <property type="term" value="C:Cul4A-RING E3 ubiquitin ligase complex"/>
    <property type="evidence" value="ECO:0000318"/>
    <property type="project" value="GO_Central"/>
</dbReference>
<organism evidence="8 9">
    <name type="scientific">Amborella trichopoda</name>
    <dbReference type="NCBI Taxonomy" id="13333"/>
    <lineage>
        <taxon>Eukaryota</taxon>
        <taxon>Viridiplantae</taxon>
        <taxon>Streptophyta</taxon>
        <taxon>Embryophyta</taxon>
        <taxon>Tracheophyta</taxon>
        <taxon>Spermatophyta</taxon>
        <taxon>Magnoliopsida</taxon>
        <taxon>Amborellales</taxon>
        <taxon>Amborellaceae</taxon>
        <taxon>Amborella</taxon>
    </lineage>
</organism>
<protein>
    <recommendedName>
        <fullName evidence="10">Sulfite exporter TauE/SafE family protein</fullName>
    </recommendedName>
</protein>
<dbReference type="Gramene" id="ERN12726">
    <property type="protein sequence ID" value="ERN12726"/>
    <property type="gene ID" value="AMTR_s00043p00069320"/>
</dbReference>
<keyword evidence="3 6" id="KW-0812">Transmembrane</keyword>
<keyword evidence="7" id="KW-0732">Signal</keyword>
<evidence type="ECO:0000256" key="7">
    <source>
        <dbReference type="SAM" id="SignalP"/>
    </source>
</evidence>
<accession>W1PXV9</accession>
<keyword evidence="9" id="KW-1185">Reference proteome</keyword>
<feature type="chain" id="PRO_5004807836" description="Sulfite exporter TauE/SafE family protein" evidence="7">
    <location>
        <begin position="23"/>
        <end position="359"/>
    </location>
</feature>
<evidence type="ECO:0000256" key="6">
    <source>
        <dbReference type="SAM" id="Phobius"/>
    </source>
</evidence>
<dbReference type="PANTHER" id="PTHR14255:SF3">
    <property type="entry name" value="SULFITE EXPORTER TAUE_SAFE FAMILY PROTEIN 5-RELATED"/>
    <property type="match status" value="1"/>
</dbReference>
<feature type="transmembrane region" description="Helical" evidence="6">
    <location>
        <begin position="231"/>
        <end position="255"/>
    </location>
</feature>
<evidence type="ECO:0000256" key="5">
    <source>
        <dbReference type="ARBA" id="ARBA00023136"/>
    </source>
</evidence>
<feature type="transmembrane region" description="Helical" evidence="6">
    <location>
        <begin position="182"/>
        <end position="204"/>
    </location>
</feature>
<proteinExistence type="inferred from homology"/>
<feature type="transmembrane region" description="Helical" evidence="6">
    <location>
        <begin position="149"/>
        <end position="166"/>
    </location>
</feature>
<dbReference type="EMBL" id="KI392605">
    <property type="protein sequence ID" value="ERN12726.1"/>
    <property type="molecule type" value="Genomic_DNA"/>
</dbReference>
<dbReference type="HOGENOM" id="CLU_029011_0_0_1"/>
<dbReference type="Pfam" id="PF01925">
    <property type="entry name" value="TauE"/>
    <property type="match status" value="1"/>
</dbReference>
<feature type="transmembrane region" description="Helical" evidence="6">
    <location>
        <begin position="46"/>
        <end position="66"/>
    </location>
</feature>
<dbReference type="InterPro" id="IPR002781">
    <property type="entry name" value="TM_pro_TauE-like"/>
</dbReference>
<feature type="transmembrane region" description="Helical" evidence="6">
    <location>
        <begin position="327"/>
        <end position="353"/>
    </location>
</feature>
<name>W1PXV9_AMBTC</name>
<dbReference type="OMA" id="MGFKQPC"/>
<feature type="signal peptide" evidence="7">
    <location>
        <begin position="1"/>
        <end position="22"/>
    </location>
</feature>
<sequence length="359" mass="38555">MFSIRTILAALLISAAASISSARGIGGGGLFVPILNLVAQLNMKTSAAISSFMVTGGSLANVIYSLSQRHLKFRDKPLTDYDIAMLSEPCMLLGVGVCRWNRESGALLLLENEDGCVLDDVAPVNGEGPQTPLLAEEREVGRVLPLKKLEVLVTVWVSFLLLHVWQGDRHGQGLIPIVPCGVAYWFISALQIPLALVFTLWFLLQNERPKHLHVNPQDDVMVLEGRQSPNLAFPIVAFSSGVLGGLFGIGGGMIINPALLQIGISLQVTAATCSFMVLFSSSMLAVLYLLLGLQPLDHALCFAAMCFFSSLLGLLLVQSAIQKYGRVSLIIFSVGTGMAISTLNHHLVLFSLFPQSGPS</sequence>
<evidence type="ECO:0008006" key="10">
    <source>
        <dbReference type="Google" id="ProtNLM"/>
    </source>
</evidence>
<reference evidence="9" key="1">
    <citation type="journal article" date="2013" name="Science">
        <title>The Amborella genome and the evolution of flowering plants.</title>
        <authorList>
            <consortium name="Amborella Genome Project"/>
        </authorList>
    </citation>
    <scope>NUCLEOTIDE SEQUENCE [LARGE SCALE GENOMIC DNA]</scope>
</reference>
<dbReference type="Proteomes" id="UP000017836">
    <property type="component" value="Unassembled WGS sequence"/>
</dbReference>
<comment type="subcellular location">
    <subcellularLocation>
        <location evidence="1">Membrane</location>
        <topology evidence="1">Multi-pass membrane protein</topology>
    </subcellularLocation>
</comment>
<evidence type="ECO:0000313" key="9">
    <source>
        <dbReference type="Proteomes" id="UP000017836"/>
    </source>
</evidence>